<evidence type="ECO:0000313" key="3">
    <source>
        <dbReference type="Proteomes" id="UP000070400"/>
    </source>
</evidence>
<feature type="transmembrane region" description="Helical" evidence="1">
    <location>
        <begin position="7"/>
        <end position="35"/>
    </location>
</feature>
<name>A0A133V8F5_9EURY</name>
<sequence>MGISIAVLLFCLPLLFEGFQFIAMLFLLTFLALFWDEGPKLLIEDLRLHRMDGRGLFQHSKGCYMKVKKGTPTFIEKRWKRSGD</sequence>
<keyword evidence="1" id="KW-0472">Membrane</keyword>
<dbReference type="Proteomes" id="UP000070400">
    <property type="component" value="Unassembled WGS sequence"/>
</dbReference>
<gene>
    <name evidence="2" type="ORF">AKJ43_00710</name>
</gene>
<evidence type="ECO:0000313" key="2">
    <source>
        <dbReference type="EMBL" id="KXB02733.1"/>
    </source>
</evidence>
<reference evidence="2 3" key="1">
    <citation type="journal article" date="2016" name="Sci. Rep.">
        <title>Metabolic traits of an uncultured archaeal lineage -MSBL1- from brine pools of the Red Sea.</title>
        <authorList>
            <person name="Mwirichia R."/>
            <person name="Alam I."/>
            <person name="Rashid M."/>
            <person name="Vinu M."/>
            <person name="Ba-Alawi W."/>
            <person name="Anthony Kamau A."/>
            <person name="Kamanda Ngugi D."/>
            <person name="Goker M."/>
            <person name="Klenk H.P."/>
            <person name="Bajic V."/>
            <person name="Stingl U."/>
        </authorList>
    </citation>
    <scope>NUCLEOTIDE SEQUENCE [LARGE SCALE GENOMIC DNA]</scope>
    <source>
        <strain evidence="2">SCGC-AAA261D19</strain>
    </source>
</reference>
<keyword evidence="3" id="KW-1185">Reference proteome</keyword>
<proteinExistence type="predicted"/>
<accession>A0A133V8F5</accession>
<dbReference type="AlphaFoldDB" id="A0A133V8F5"/>
<evidence type="ECO:0000256" key="1">
    <source>
        <dbReference type="SAM" id="Phobius"/>
    </source>
</evidence>
<organism evidence="2 3">
    <name type="scientific">candidate division MSBL1 archaeon SCGC-AAA261D19</name>
    <dbReference type="NCBI Taxonomy" id="1698273"/>
    <lineage>
        <taxon>Archaea</taxon>
        <taxon>Methanobacteriati</taxon>
        <taxon>Methanobacteriota</taxon>
        <taxon>candidate division MSBL1</taxon>
    </lineage>
</organism>
<protein>
    <submittedName>
        <fullName evidence="2">Uncharacterized protein</fullName>
    </submittedName>
</protein>
<keyword evidence="1" id="KW-0812">Transmembrane</keyword>
<dbReference type="EMBL" id="LHXX01000005">
    <property type="protein sequence ID" value="KXB02733.1"/>
    <property type="molecule type" value="Genomic_DNA"/>
</dbReference>
<comment type="caution">
    <text evidence="2">The sequence shown here is derived from an EMBL/GenBank/DDBJ whole genome shotgun (WGS) entry which is preliminary data.</text>
</comment>
<keyword evidence="1" id="KW-1133">Transmembrane helix</keyword>